<proteinExistence type="predicted"/>
<dbReference type="EMBL" id="CAJOBG010001107">
    <property type="protein sequence ID" value="CAF3895174.1"/>
    <property type="molecule type" value="Genomic_DNA"/>
</dbReference>
<keyword evidence="7" id="KW-1185">Reference proteome</keyword>
<dbReference type="EMBL" id="CAJNRF010003701">
    <property type="protein sequence ID" value="CAF2052906.1"/>
    <property type="molecule type" value="Genomic_DNA"/>
</dbReference>
<dbReference type="Proteomes" id="UP000663842">
    <property type="component" value="Unassembled WGS sequence"/>
</dbReference>
<dbReference type="Gene3D" id="3.60.10.10">
    <property type="entry name" value="Endonuclease/exonuclease/phosphatase"/>
    <property type="match status" value="1"/>
</dbReference>
<dbReference type="Pfam" id="PF14529">
    <property type="entry name" value="Exo_endo_phos_2"/>
    <property type="match status" value="1"/>
</dbReference>
<dbReference type="EMBL" id="CAJOBF010001466">
    <property type="protein sequence ID" value="CAF3953722.1"/>
    <property type="molecule type" value="Genomic_DNA"/>
</dbReference>
<dbReference type="SUPFAM" id="SSF56219">
    <property type="entry name" value="DNase I-like"/>
    <property type="match status" value="1"/>
</dbReference>
<dbReference type="AlphaFoldDB" id="A0A819KRR6"/>
<evidence type="ECO:0000313" key="7">
    <source>
        <dbReference type="Proteomes" id="UP000663866"/>
    </source>
</evidence>
<organism evidence="5 6">
    <name type="scientific">Rotaria magnacalcarata</name>
    <dbReference type="NCBI Taxonomy" id="392030"/>
    <lineage>
        <taxon>Eukaryota</taxon>
        <taxon>Metazoa</taxon>
        <taxon>Spiralia</taxon>
        <taxon>Gnathifera</taxon>
        <taxon>Rotifera</taxon>
        <taxon>Eurotatoria</taxon>
        <taxon>Bdelloidea</taxon>
        <taxon>Philodinida</taxon>
        <taxon>Philodinidae</taxon>
        <taxon>Rotaria</taxon>
    </lineage>
</organism>
<evidence type="ECO:0000259" key="1">
    <source>
        <dbReference type="Pfam" id="PF14529"/>
    </source>
</evidence>
<dbReference type="PANTHER" id="PTHR33273:SF4">
    <property type="entry name" value="ENDONUCLEASE_EXONUCLEASE_PHOSPHATASE DOMAIN-CONTAINING PROTEIN"/>
    <property type="match status" value="1"/>
</dbReference>
<evidence type="ECO:0000313" key="2">
    <source>
        <dbReference type="EMBL" id="CAF2052906.1"/>
    </source>
</evidence>
<evidence type="ECO:0000313" key="3">
    <source>
        <dbReference type="EMBL" id="CAF2135939.1"/>
    </source>
</evidence>
<dbReference type="Proteomes" id="UP000663856">
    <property type="component" value="Unassembled WGS sequence"/>
</dbReference>
<sequence>MALARSAFSEWNGKTNKIKVINNWLQDIKKPDINVTPISILHYNVRNFFSNQCDLLEIATQHNPTIISLNELGTQVPDRIIKQLLFSYNIFTMKGTNPHGGVVLAIDKKLNAIQMKIDQLNIVAIQLIVKNQTYAFVSIYSPPNEALPIQVMSTLTKNFKNIIIVGDLNAKHPNWGCTTTNHKGKVLAEWLESNEMIEIQNQGMKTSLRSDTTIDLALTTSNISLSQCTTLPYTGSDHLPIFFELNGISLQGNSYIISKTYWNIYRILLTIISSYIQQECLKALPDNQFGWFTSFQQLLKAIKQRVTTFHMIKQQRPTISPSLRAMLKHKHYLQNKYRHSKLEEDRVRLRSWNKLVQHELKSFRQNNWNTFISQVASPNPKKFWQTVKCLNKKQSCNFSAITENDHMYKTPDEIVNILHEHFSNRFSAPNLCANNTTDVLASQLWDKLSNSNQEDIELVCENSDLKFTTHDLK</sequence>
<dbReference type="InterPro" id="IPR036691">
    <property type="entry name" value="Endo/exonu/phosph_ase_sf"/>
</dbReference>
<comment type="caution">
    <text evidence="5">The sequence shown here is derived from an EMBL/GenBank/DDBJ whole genome shotgun (WGS) entry which is preliminary data.</text>
</comment>
<evidence type="ECO:0000313" key="4">
    <source>
        <dbReference type="EMBL" id="CAF3895174.1"/>
    </source>
</evidence>
<reference evidence="5" key="1">
    <citation type="submission" date="2021-02" db="EMBL/GenBank/DDBJ databases">
        <authorList>
            <person name="Nowell W R."/>
        </authorList>
    </citation>
    <scope>NUCLEOTIDE SEQUENCE</scope>
</reference>
<dbReference type="PANTHER" id="PTHR33273">
    <property type="entry name" value="DOMAIN-CONTAINING PROTEIN, PUTATIVE-RELATED"/>
    <property type="match status" value="1"/>
</dbReference>
<evidence type="ECO:0000313" key="6">
    <source>
        <dbReference type="Proteomes" id="UP000663842"/>
    </source>
</evidence>
<name>A0A819KRR6_9BILA</name>
<evidence type="ECO:0000313" key="5">
    <source>
        <dbReference type="EMBL" id="CAF3953722.1"/>
    </source>
</evidence>
<protein>
    <recommendedName>
        <fullName evidence="1">Endonuclease/exonuclease/phosphatase domain-containing protein</fullName>
    </recommendedName>
</protein>
<dbReference type="GO" id="GO:0003824">
    <property type="term" value="F:catalytic activity"/>
    <property type="evidence" value="ECO:0007669"/>
    <property type="project" value="InterPro"/>
</dbReference>
<dbReference type="InterPro" id="IPR005135">
    <property type="entry name" value="Endo/exonuclease/phosphatase"/>
</dbReference>
<gene>
    <name evidence="4" type="ORF">OVN521_LOCUS9201</name>
    <name evidence="5" type="ORF">UXM345_LOCUS13490</name>
    <name evidence="2" type="ORF">WKI299_LOCUS10564</name>
    <name evidence="3" type="ORF">XDN619_LOCUS25832</name>
</gene>
<dbReference type="Proteomes" id="UP000663887">
    <property type="component" value="Unassembled WGS sequence"/>
</dbReference>
<dbReference type="Proteomes" id="UP000663866">
    <property type="component" value="Unassembled WGS sequence"/>
</dbReference>
<feature type="domain" description="Endonuclease/exonuclease/phosphatase" evidence="1">
    <location>
        <begin position="135"/>
        <end position="242"/>
    </location>
</feature>
<dbReference type="EMBL" id="CAJNRG010011909">
    <property type="protein sequence ID" value="CAF2135939.1"/>
    <property type="molecule type" value="Genomic_DNA"/>
</dbReference>
<accession>A0A819KRR6</accession>